<evidence type="ECO:0008006" key="4">
    <source>
        <dbReference type="Google" id="ProtNLM"/>
    </source>
</evidence>
<reference evidence="2 3" key="1">
    <citation type="submission" date="2016-05" db="EMBL/GenBank/DDBJ databases">
        <title>Single-cell genome of chain-forming Candidatus Thiomargarita nelsonii and comparison to other large sulfur-oxidizing bacteria.</title>
        <authorList>
            <person name="Winkel M."/>
            <person name="Salman V."/>
            <person name="Woyke T."/>
            <person name="Schulz-Vogt H."/>
            <person name="Richter M."/>
            <person name="Flood B."/>
            <person name="Bailey J."/>
            <person name="Amann R."/>
            <person name="Mussmann M."/>
        </authorList>
    </citation>
    <scope>NUCLEOTIDE SEQUENCE [LARGE SCALE GENOMIC DNA]</scope>
    <source>
        <strain evidence="2 3">THI036</strain>
    </source>
</reference>
<feature type="transmembrane region" description="Helical" evidence="1">
    <location>
        <begin position="12"/>
        <end position="37"/>
    </location>
</feature>
<feature type="transmembrane region" description="Helical" evidence="1">
    <location>
        <begin position="192"/>
        <end position="211"/>
    </location>
</feature>
<dbReference type="Proteomes" id="UP000076962">
    <property type="component" value="Unassembled WGS sequence"/>
</dbReference>
<proteinExistence type="predicted"/>
<keyword evidence="1" id="KW-0472">Membrane</keyword>
<gene>
    <name evidence="2" type="ORF">THIOM_002493</name>
</gene>
<dbReference type="Gene3D" id="1.20.210.10">
    <property type="entry name" value="Cytochrome c oxidase-like, subunit I domain"/>
    <property type="match status" value="1"/>
</dbReference>
<organism evidence="2 3">
    <name type="scientific">Candidatus Thiomargarita nelsonii</name>
    <dbReference type="NCBI Taxonomy" id="1003181"/>
    <lineage>
        <taxon>Bacteria</taxon>
        <taxon>Pseudomonadati</taxon>
        <taxon>Pseudomonadota</taxon>
        <taxon>Gammaproteobacteria</taxon>
        <taxon>Thiotrichales</taxon>
        <taxon>Thiotrichaceae</taxon>
        <taxon>Thiomargarita</taxon>
    </lineage>
</organism>
<feature type="transmembrane region" description="Helical" evidence="1">
    <location>
        <begin position="162"/>
        <end position="180"/>
    </location>
</feature>
<feature type="transmembrane region" description="Helical" evidence="1">
    <location>
        <begin position="123"/>
        <end position="142"/>
    </location>
</feature>
<sequence length="254" mass="27436">MNNYVPVLQMPIFFVGLGIFGLGFSVLVVQGITGAFPLNFTGGSGALRFGLFTALLTALFALMALLWSYFDISSKDVSGQYYYELLFWGSGHVLQFTHTQLMLVAWLWLATVSGAVLHLSPRVAIMLFALGMAPSLLTPLIYLTYEVNSPNHLFAFTQMMQYGGGLAALPLGIIVMLGLVKGSATEFRAERAALLFSILLFGVGGVIGFLINGSNVTVPAHYHGSIVGVTIAFMGITYHLMPRLGKTFQIEGAH</sequence>
<evidence type="ECO:0000313" key="2">
    <source>
        <dbReference type="EMBL" id="OAD21734.1"/>
    </source>
</evidence>
<evidence type="ECO:0000256" key="1">
    <source>
        <dbReference type="SAM" id="Phobius"/>
    </source>
</evidence>
<feature type="transmembrane region" description="Helical" evidence="1">
    <location>
        <begin position="49"/>
        <end position="70"/>
    </location>
</feature>
<dbReference type="AlphaFoldDB" id="A0A176S192"/>
<name>A0A176S192_9GAMM</name>
<feature type="transmembrane region" description="Helical" evidence="1">
    <location>
        <begin position="223"/>
        <end position="241"/>
    </location>
</feature>
<comment type="caution">
    <text evidence="2">The sequence shown here is derived from an EMBL/GenBank/DDBJ whole genome shotgun (WGS) entry which is preliminary data.</text>
</comment>
<evidence type="ECO:0000313" key="3">
    <source>
        <dbReference type="Proteomes" id="UP000076962"/>
    </source>
</evidence>
<keyword evidence="1" id="KW-1133">Transmembrane helix</keyword>
<keyword evidence="3" id="KW-1185">Reference proteome</keyword>
<protein>
    <recommendedName>
        <fullName evidence="4">Cytochrome C oxidase subunit I</fullName>
    </recommendedName>
</protein>
<dbReference type="EMBL" id="LUTY01001428">
    <property type="protein sequence ID" value="OAD21734.1"/>
    <property type="molecule type" value="Genomic_DNA"/>
</dbReference>
<keyword evidence="1" id="KW-0812">Transmembrane</keyword>
<dbReference type="InterPro" id="IPR036927">
    <property type="entry name" value="Cyt_c_oxase-like_su1_sf"/>
</dbReference>
<feature type="transmembrane region" description="Helical" evidence="1">
    <location>
        <begin position="90"/>
        <end position="111"/>
    </location>
</feature>
<dbReference type="SUPFAM" id="SSF81442">
    <property type="entry name" value="Cytochrome c oxidase subunit I-like"/>
    <property type="match status" value="1"/>
</dbReference>
<accession>A0A176S192</accession>